<comment type="caution">
    <text evidence="2">The sequence shown here is derived from an EMBL/GenBank/DDBJ whole genome shotgun (WGS) entry which is preliminary data.</text>
</comment>
<proteinExistence type="predicted"/>
<dbReference type="EMBL" id="JAXIOK010000021">
    <property type="protein sequence ID" value="KAK4745747.1"/>
    <property type="molecule type" value="Genomic_DNA"/>
</dbReference>
<feature type="compositionally biased region" description="Basic and acidic residues" evidence="1">
    <location>
        <begin position="67"/>
        <end position="82"/>
    </location>
</feature>
<evidence type="ECO:0000256" key="1">
    <source>
        <dbReference type="SAM" id="MobiDB-lite"/>
    </source>
</evidence>
<sequence>MYEEDEETISFEYDLPNCPVEGPPCAVGKAHVKCSQVYMIEFIMHWIIELMGRIVKRMSSSCSHILEDRANDQNSKARDPNGRRKGRKRTLARGARPLKPKESD</sequence>
<organism evidence="2 3">
    <name type="scientific">Trapa incisa</name>
    <dbReference type="NCBI Taxonomy" id="236973"/>
    <lineage>
        <taxon>Eukaryota</taxon>
        <taxon>Viridiplantae</taxon>
        <taxon>Streptophyta</taxon>
        <taxon>Embryophyta</taxon>
        <taxon>Tracheophyta</taxon>
        <taxon>Spermatophyta</taxon>
        <taxon>Magnoliopsida</taxon>
        <taxon>eudicotyledons</taxon>
        <taxon>Gunneridae</taxon>
        <taxon>Pentapetalae</taxon>
        <taxon>rosids</taxon>
        <taxon>malvids</taxon>
        <taxon>Myrtales</taxon>
        <taxon>Lythraceae</taxon>
        <taxon>Trapa</taxon>
    </lineage>
</organism>
<dbReference type="AlphaFoldDB" id="A0AAN7JJ86"/>
<evidence type="ECO:0000313" key="3">
    <source>
        <dbReference type="Proteomes" id="UP001345219"/>
    </source>
</evidence>
<keyword evidence="3" id="KW-1185">Reference proteome</keyword>
<accession>A0AAN7JJ86</accession>
<protein>
    <submittedName>
        <fullName evidence="2">Uncharacterized protein</fullName>
    </submittedName>
</protein>
<dbReference type="Proteomes" id="UP001345219">
    <property type="component" value="Chromosome 10"/>
</dbReference>
<name>A0AAN7JJ86_9MYRT</name>
<feature type="region of interest" description="Disordered" evidence="1">
    <location>
        <begin position="67"/>
        <end position="104"/>
    </location>
</feature>
<gene>
    <name evidence="2" type="ORF">SAY87_012059</name>
</gene>
<evidence type="ECO:0000313" key="2">
    <source>
        <dbReference type="EMBL" id="KAK4745747.1"/>
    </source>
</evidence>
<reference evidence="2 3" key="1">
    <citation type="journal article" date="2023" name="Hortic Res">
        <title>Pangenome of water caltrop reveals structural variations and asymmetric subgenome divergence after allopolyploidization.</title>
        <authorList>
            <person name="Zhang X."/>
            <person name="Chen Y."/>
            <person name="Wang L."/>
            <person name="Yuan Y."/>
            <person name="Fang M."/>
            <person name="Shi L."/>
            <person name="Lu R."/>
            <person name="Comes H.P."/>
            <person name="Ma Y."/>
            <person name="Chen Y."/>
            <person name="Huang G."/>
            <person name="Zhou Y."/>
            <person name="Zheng Z."/>
            <person name="Qiu Y."/>
        </authorList>
    </citation>
    <scope>NUCLEOTIDE SEQUENCE [LARGE SCALE GENOMIC DNA]</scope>
    <source>
        <tissue evidence="2">Roots</tissue>
    </source>
</reference>